<protein>
    <submittedName>
        <fullName evidence="1">Uncharacterized protein</fullName>
    </submittedName>
</protein>
<evidence type="ECO:0000313" key="1">
    <source>
        <dbReference type="EMBL" id="MFC7346932.1"/>
    </source>
</evidence>
<dbReference type="RefSeq" id="WP_378177369.1">
    <property type="nucleotide sequence ID" value="NZ_JBHTCR010000003.1"/>
</dbReference>
<sequence length="138" mass="16367">MYKLIRITIFLISTLTYSQIDIKISPIENHNSSKYLKIDIYNNSNDYYAIPLDTLNLRPFDNDFKWKKFDKADVVQGSLAMTLYIKEKNDNDYLTAVFKSPDIDGEKLDQIEQQLSYETNLRNNQLEKWRKKIKSIMV</sequence>
<dbReference type="EMBL" id="JBHTCR010000003">
    <property type="protein sequence ID" value="MFC7346932.1"/>
    <property type="molecule type" value="Genomic_DNA"/>
</dbReference>
<evidence type="ECO:0000313" key="2">
    <source>
        <dbReference type="Proteomes" id="UP001596550"/>
    </source>
</evidence>
<organism evidence="1 2">
    <name type="scientific">Chryseobacterium zhengzhouense</name>
    <dbReference type="NCBI Taxonomy" id="1636086"/>
    <lineage>
        <taxon>Bacteria</taxon>
        <taxon>Pseudomonadati</taxon>
        <taxon>Bacteroidota</taxon>
        <taxon>Flavobacteriia</taxon>
        <taxon>Flavobacteriales</taxon>
        <taxon>Weeksellaceae</taxon>
        <taxon>Chryseobacterium group</taxon>
        <taxon>Chryseobacterium</taxon>
    </lineage>
</organism>
<keyword evidence="2" id="KW-1185">Reference proteome</keyword>
<accession>A0ABW2LXK5</accession>
<dbReference type="Proteomes" id="UP001596550">
    <property type="component" value="Unassembled WGS sequence"/>
</dbReference>
<comment type="caution">
    <text evidence="1">The sequence shown here is derived from an EMBL/GenBank/DDBJ whole genome shotgun (WGS) entry which is preliminary data.</text>
</comment>
<reference evidence="2" key="1">
    <citation type="journal article" date="2019" name="Int. J. Syst. Evol. Microbiol.">
        <title>The Global Catalogue of Microorganisms (GCM) 10K type strain sequencing project: providing services to taxonomists for standard genome sequencing and annotation.</title>
        <authorList>
            <consortium name="The Broad Institute Genomics Platform"/>
            <consortium name="The Broad Institute Genome Sequencing Center for Infectious Disease"/>
            <person name="Wu L."/>
            <person name="Ma J."/>
        </authorList>
    </citation>
    <scope>NUCLEOTIDE SEQUENCE [LARGE SCALE GENOMIC DNA]</scope>
    <source>
        <strain evidence="2">CCUG 54781</strain>
    </source>
</reference>
<proteinExistence type="predicted"/>
<gene>
    <name evidence="1" type="ORF">ACFQO9_09420</name>
</gene>
<name>A0ABW2LXK5_9FLAO</name>